<evidence type="ECO:0000256" key="4">
    <source>
        <dbReference type="ARBA" id="ARBA00022692"/>
    </source>
</evidence>
<comment type="caution">
    <text evidence="11">The sequence shown here is derived from an EMBL/GenBank/DDBJ whole genome shotgun (WGS) entry which is preliminary data.</text>
</comment>
<keyword evidence="8" id="KW-0675">Receptor</keyword>
<evidence type="ECO:0000313" key="12">
    <source>
        <dbReference type="Proteomes" id="UP001059596"/>
    </source>
</evidence>
<keyword evidence="4 10" id="KW-0812">Transmembrane</keyword>
<dbReference type="GO" id="GO:0005886">
    <property type="term" value="C:plasma membrane"/>
    <property type="evidence" value="ECO:0007669"/>
    <property type="project" value="UniProtKB-SubCell"/>
</dbReference>
<evidence type="ECO:0000313" key="11">
    <source>
        <dbReference type="EMBL" id="KAI8040675.1"/>
    </source>
</evidence>
<name>A0A9P9YPA3_9MUSC</name>
<evidence type="ECO:0000256" key="6">
    <source>
        <dbReference type="ARBA" id="ARBA00022989"/>
    </source>
</evidence>
<evidence type="ECO:0000256" key="5">
    <source>
        <dbReference type="ARBA" id="ARBA00022725"/>
    </source>
</evidence>
<dbReference type="Pfam" id="PF02949">
    <property type="entry name" value="7tm_6"/>
    <property type="match status" value="1"/>
</dbReference>
<reference evidence="11" key="1">
    <citation type="journal article" date="2023" name="Genome Biol. Evol.">
        <title>Long-read-based Genome Assembly of Drosophila gunungcola Reveals Fewer Chemosensory Genes in Flower-breeding Species.</title>
        <authorList>
            <person name="Negi A."/>
            <person name="Liao B.Y."/>
            <person name="Yeh S.D."/>
        </authorList>
    </citation>
    <scope>NUCLEOTIDE SEQUENCE</scope>
    <source>
        <strain evidence="11">Sukarami</strain>
    </source>
</reference>
<dbReference type="PANTHER" id="PTHR21137:SF35">
    <property type="entry name" value="ODORANT RECEPTOR 19A-RELATED"/>
    <property type="match status" value="1"/>
</dbReference>
<feature type="transmembrane region" description="Helical" evidence="10">
    <location>
        <begin position="108"/>
        <end position="127"/>
    </location>
</feature>
<keyword evidence="6 10" id="KW-1133">Transmembrane helix</keyword>
<keyword evidence="5" id="KW-0552">Olfaction</keyword>
<gene>
    <name evidence="11" type="ORF">M5D96_006618</name>
</gene>
<evidence type="ECO:0000256" key="3">
    <source>
        <dbReference type="ARBA" id="ARBA00022606"/>
    </source>
</evidence>
<dbReference type="GO" id="GO:0004984">
    <property type="term" value="F:olfactory receptor activity"/>
    <property type="evidence" value="ECO:0007669"/>
    <property type="project" value="InterPro"/>
</dbReference>
<sequence>MVMQFLIPGLDPETIFGYWMLTAVHIVCTVCGFFGNFAADMYIFVFITSAPLVKNILKCKLEDLDTKLLESSERIFFIVIFVEMITSFMSNLSILYCILIGVWPSGKIYLAFTITSFFMFSALGTVVDSSNQDCSDIIYTCRWYDLPISEQRLLLFMLRRSQSTSGLSVGKMMPLNMNTAVQISKAIYSVLMLLMSGREQ</sequence>
<keyword evidence="3" id="KW-0716">Sensory transduction</keyword>
<proteinExistence type="predicted"/>
<keyword evidence="2" id="KW-1003">Cell membrane</keyword>
<evidence type="ECO:0000256" key="2">
    <source>
        <dbReference type="ARBA" id="ARBA00022475"/>
    </source>
</evidence>
<evidence type="ECO:0000256" key="1">
    <source>
        <dbReference type="ARBA" id="ARBA00004651"/>
    </source>
</evidence>
<dbReference type="PANTHER" id="PTHR21137">
    <property type="entry name" value="ODORANT RECEPTOR"/>
    <property type="match status" value="1"/>
</dbReference>
<evidence type="ECO:0000256" key="8">
    <source>
        <dbReference type="ARBA" id="ARBA00023170"/>
    </source>
</evidence>
<dbReference type="Proteomes" id="UP001059596">
    <property type="component" value="Unassembled WGS sequence"/>
</dbReference>
<evidence type="ECO:0000256" key="7">
    <source>
        <dbReference type="ARBA" id="ARBA00023136"/>
    </source>
</evidence>
<evidence type="ECO:0000256" key="10">
    <source>
        <dbReference type="SAM" id="Phobius"/>
    </source>
</evidence>
<dbReference type="GO" id="GO:0007165">
    <property type="term" value="P:signal transduction"/>
    <property type="evidence" value="ECO:0007669"/>
    <property type="project" value="UniProtKB-KW"/>
</dbReference>
<dbReference type="EMBL" id="JAMKOV010000004">
    <property type="protein sequence ID" value="KAI8040675.1"/>
    <property type="molecule type" value="Genomic_DNA"/>
</dbReference>
<keyword evidence="9" id="KW-0807">Transducer</keyword>
<organism evidence="11 12">
    <name type="scientific">Drosophila gunungcola</name>
    <name type="common">fruit fly</name>
    <dbReference type="NCBI Taxonomy" id="103775"/>
    <lineage>
        <taxon>Eukaryota</taxon>
        <taxon>Metazoa</taxon>
        <taxon>Ecdysozoa</taxon>
        <taxon>Arthropoda</taxon>
        <taxon>Hexapoda</taxon>
        <taxon>Insecta</taxon>
        <taxon>Pterygota</taxon>
        <taxon>Neoptera</taxon>
        <taxon>Endopterygota</taxon>
        <taxon>Diptera</taxon>
        <taxon>Brachycera</taxon>
        <taxon>Muscomorpha</taxon>
        <taxon>Ephydroidea</taxon>
        <taxon>Drosophilidae</taxon>
        <taxon>Drosophila</taxon>
        <taxon>Sophophora</taxon>
    </lineage>
</organism>
<evidence type="ECO:0000256" key="9">
    <source>
        <dbReference type="ARBA" id="ARBA00023224"/>
    </source>
</evidence>
<protein>
    <submittedName>
        <fullName evidence="11">Uncharacterized protein</fullName>
    </submittedName>
</protein>
<dbReference type="InterPro" id="IPR004117">
    <property type="entry name" value="7tm6_olfct_rcpt"/>
</dbReference>
<keyword evidence="12" id="KW-1185">Reference proteome</keyword>
<keyword evidence="7 10" id="KW-0472">Membrane</keyword>
<dbReference type="GO" id="GO:0005549">
    <property type="term" value="F:odorant binding"/>
    <property type="evidence" value="ECO:0007669"/>
    <property type="project" value="InterPro"/>
</dbReference>
<accession>A0A9P9YPA3</accession>
<feature type="transmembrane region" description="Helical" evidence="10">
    <location>
        <begin position="74"/>
        <end position="102"/>
    </location>
</feature>
<dbReference type="AlphaFoldDB" id="A0A9P9YPA3"/>
<comment type="subcellular location">
    <subcellularLocation>
        <location evidence="1">Cell membrane</location>
        <topology evidence="1">Multi-pass membrane protein</topology>
    </subcellularLocation>
</comment>
<feature type="transmembrane region" description="Helical" evidence="10">
    <location>
        <begin position="20"/>
        <end position="53"/>
    </location>
</feature>